<proteinExistence type="predicted"/>
<feature type="compositionally biased region" description="Basic and acidic residues" evidence="1">
    <location>
        <begin position="48"/>
        <end position="57"/>
    </location>
</feature>
<dbReference type="EMBL" id="SRLO01000032">
    <property type="protein sequence ID" value="TNN83546.1"/>
    <property type="molecule type" value="Genomic_DNA"/>
</dbReference>
<evidence type="ECO:0000256" key="1">
    <source>
        <dbReference type="SAM" id="MobiDB-lite"/>
    </source>
</evidence>
<accession>A0A4Z2J050</accession>
<dbReference type="Proteomes" id="UP000314294">
    <property type="component" value="Unassembled WGS sequence"/>
</dbReference>
<protein>
    <submittedName>
        <fullName evidence="2">Uncharacterized protein</fullName>
    </submittedName>
</protein>
<organism evidence="2 3">
    <name type="scientific">Liparis tanakae</name>
    <name type="common">Tanaka's snailfish</name>
    <dbReference type="NCBI Taxonomy" id="230148"/>
    <lineage>
        <taxon>Eukaryota</taxon>
        <taxon>Metazoa</taxon>
        <taxon>Chordata</taxon>
        <taxon>Craniata</taxon>
        <taxon>Vertebrata</taxon>
        <taxon>Euteleostomi</taxon>
        <taxon>Actinopterygii</taxon>
        <taxon>Neopterygii</taxon>
        <taxon>Teleostei</taxon>
        <taxon>Neoteleostei</taxon>
        <taxon>Acanthomorphata</taxon>
        <taxon>Eupercaria</taxon>
        <taxon>Perciformes</taxon>
        <taxon>Cottioidei</taxon>
        <taxon>Cottales</taxon>
        <taxon>Liparidae</taxon>
        <taxon>Liparis</taxon>
    </lineage>
</organism>
<dbReference type="AlphaFoldDB" id="A0A4Z2J050"/>
<sequence length="113" mass="12524">MLDGDLFKGTNCSSPGSSPPAATWQHLQQQQHLAVHAPTTLSQGAREWAQRGRKSQDRSAAGRHPGFRFCSMLITRMMTNRITRGAPTPTSTCQPASDRLKMRSGKIKKKEMM</sequence>
<feature type="compositionally biased region" description="Polar residues" evidence="1">
    <location>
        <begin position="81"/>
        <end position="95"/>
    </location>
</feature>
<feature type="region of interest" description="Disordered" evidence="1">
    <location>
        <begin position="1"/>
        <end position="66"/>
    </location>
</feature>
<feature type="region of interest" description="Disordered" evidence="1">
    <location>
        <begin position="81"/>
        <end position="113"/>
    </location>
</feature>
<reference evidence="2 3" key="1">
    <citation type="submission" date="2019-03" db="EMBL/GenBank/DDBJ databases">
        <title>First draft genome of Liparis tanakae, snailfish: a comprehensive survey of snailfish specific genes.</title>
        <authorList>
            <person name="Kim W."/>
            <person name="Song I."/>
            <person name="Jeong J.-H."/>
            <person name="Kim D."/>
            <person name="Kim S."/>
            <person name="Ryu S."/>
            <person name="Song J.Y."/>
            <person name="Lee S.K."/>
        </authorList>
    </citation>
    <scope>NUCLEOTIDE SEQUENCE [LARGE SCALE GENOMIC DNA]</scope>
    <source>
        <tissue evidence="2">Muscle</tissue>
    </source>
</reference>
<gene>
    <name evidence="2" type="ORF">EYF80_006064</name>
</gene>
<evidence type="ECO:0000313" key="2">
    <source>
        <dbReference type="EMBL" id="TNN83546.1"/>
    </source>
</evidence>
<name>A0A4Z2J050_9TELE</name>
<comment type="caution">
    <text evidence="2">The sequence shown here is derived from an EMBL/GenBank/DDBJ whole genome shotgun (WGS) entry which is preliminary data.</text>
</comment>
<feature type="compositionally biased region" description="Basic residues" evidence="1">
    <location>
        <begin position="102"/>
        <end position="113"/>
    </location>
</feature>
<keyword evidence="3" id="KW-1185">Reference proteome</keyword>
<evidence type="ECO:0000313" key="3">
    <source>
        <dbReference type="Proteomes" id="UP000314294"/>
    </source>
</evidence>